<dbReference type="InterPro" id="IPR016039">
    <property type="entry name" value="Thiolase-like"/>
</dbReference>
<dbReference type="InterPro" id="IPR013120">
    <property type="entry name" value="FAR_NAD-bd"/>
</dbReference>
<dbReference type="GO" id="GO:0031177">
    <property type="term" value="F:phosphopantetheine binding"/>
    <property type="evidence" value="ECO:0007669"/>
    <property type="project" value="InterPro"/>
</dbReference>
<keyword evidence="7" id="KW-0012">Acyltransferase</keyword>
<dbReference type="InterPro" id="IPR018201">
    <property type="entry name" value="Ketoacyl_synth_AS"/>
</dbReference>
<dbReference type="OrthoDB" id="4537517at2"/>
<dbReference type="SMART" id="SM00823">
    <property type="entry name" value="PKS_PP"/>
    <property type="match status" value="1"/>
</dbReference>
<evidence type="ECO:0000256" key="1">
    <source>
        <dbReference type="ARBA" id="ARBA00001957"/>
    </source>
</evidence>
<dbReference type="InterPro" id="IPR055123">
    <property type="entry name" value="SpnB-like_Rossmann"/>
</dbReference>
<dbReference type="InterPro" id="IPR010080">
    <property type="entry name" value="Thioester_reductase-like_dom"/>
</dbReference>
<dbReference type="InterPro" id="IPR014043">
    <property type="entry name" value="Acyl_transferase_dom"/>
</dbReference>
<dbReference type="GO" id="GO:0004312">
    <property type="term" value="F:fatty acid synthase activity"/>
    <property type="evidence" value="ECO:0007669"/>
    <property type="project" value="TreeGrafter"/>
</dbReference>
<reference evidence="10 11" key="1">
    <citation type="submission" date="2018-11" db="EMBL/GenBank/DDBJ databases">
        <title>Sequencing the genomes of 1000 actinobacteria strains.</title>
        <authorList>
            <person name="Klenk H.-P."/>
        </authorList>
    </citation>
    <scope>NUCLEOTIDE SEQUENCE [LARGE SCALE GENOMIC DNA]</scope>
    <source>
        <strain evidence="10 11">DSM 44254</strain>
    </source>
</reference>
<proteinExistence type="predicted"/>
<dbReference type="InterPro" id="IPR032821">
    <property type="entry name" value="PKS_assoc"/>
</dbReference>
<dbReference type="Pfam" id="PF08990">
    <property type="entry name" value="Docking"/>
    <property type="match status" value="1"/>
</dbReference>
<dbReference type="SUPFAM" id="SSF51735">
    <property type="entry name" value="NAD(P)-binding Rossmann-fold domains"/>
    <property type="match status" value="3"/>
</dbReference>
<dbReference type="PANTHER" id="PTHR43775:SF51">
    <property type="entry name" value="INACTIVE PHENOLPHTHIOCEROL SYNTHESIS POLYKETIDE SYNTHASE TYPE I PKS1-RELATED"/>
    <property type="match status" value="1"/>
</dbReference>
<dbReference type="InterPro" id="IPR036736">
    <property type="entry name" value="ACP-like_sf"/>
</dbReference>
<dbReference type="InterPro" id="IPR042104">
    <property type="entry name" value="PKS_dehydratase_sf"/>
</dbReference>
<accession>A0A3N1CZY4</accession>
<organism evidence="10 11">
    <name type="scientific">Actinocorallia herbida</name>
    <dbReference type="NCBI Taxonomy" id="58109"/>
    <lineage>
        <taxon>Bacteria</taxon>
        <taxon>Bacillati</taxon>
        <taxon>Actinomycetota</taxon>
        <taxon>Actinomycetes</taxon>
        <taxon>Streptosporangiales</taxon>
        <taxon>Thermomonosporaceae</taxon>
        <taxon>Actinocorallia</taxon>
    </lineage>
</organism>
<dbReference type="NCBIfam" id="TIGR01746">
    <property type="entry name" value="Thioester-redct"/>
    <property type="match status" value="1"/>
</dbReference>
<sequence length="2121" mass="220519">MADDEKLTEYLRSVTTELRKARGRIADLERPEPIAVVGMACRYPGGVASADDLWRLVAEGRDAVTGFPADRGWDLDALYSADPDAPGTSYTREGGFIEHATEFDAAFFGISPREALAMDPQQRVLLETAWEAVEHARIDPAALRGTAVGVFVGAVEQSYLGLHGPAELEGHLMTGKFGSVASGRVSYSFGFEGPAITVDTACSSSLVAVHLAARSLRAGESSLALAGGVTVMGSPGGFVDFARQRGLAADGRCKSFAAAADGTSWAEGAGLLVLQRLSDARRDGRRVLALLRASALGQDGASNGLAAPHGPAQERVIRRALADAGLEAADVDAVEAHGTGTRLGDPIEAAALLATYGAGRAVDRPLWLGSLKSNIGHAAAAAGVGGVIKMVQALRHGVLPRTLHVDRATPLVDWAEGGVALLTERRAWPETGRPRRAAVSAFGVSGTNAHVILEEVPEPEAEPGSAVPFPVPCVLSAKSPGALREQARRLAGLLAGDAGVGHVDAAFSSATTRAALAHRAVVVAGDRAELIRGLAEIADEASDALLGREQDGRLAFMFTGGGAQRVGMAGELCAVFPVFREAFDEVCAALDEYLPRVLREVIESGDGLDRIDFTLASTFAVEVALYRLLEHWGVRPDFLVGHSLGEITAAHVAGVLSLPDAAALVTARGRLMLSVSGGGAMIAVKAGEDEVRATLDAAGRAVIAAVNGPRDVVVSGDEDAVLAVAAHWAGRGRRVKRLPIGCASHSPRMDPMIGEFRSVLGGLAFHEPSVPVVSTVTGGVESGRWTSPDYWAEQVRRPVRFLDAVRTLESLGVTTLAEVGPDDVLASMAETCAEDAVVIPVLSHGESEARQAVRALGALHVRGTGVAWPAFFAGTGARSVDLPTYPFERARYWLRPQAEGQVEQGAHPFLGPPVFLAGRDEVVCTATVSARSAPWLTRTGAPVLPVAVLLDLLVRAGDEVGCAVVDELVLPGPVVLPERGALRLQFVLGPRDETGGRMFTVHAGGEGDRPEWTACASGTVRRGVGGPDWDLADWPPPGAERVGLKADGLPAVWRVGGDVCAEAVLPSGTSADGFGLHPALLDAALRRAGVPEEVARCRDVRLHAVGATAIRVRRTPGADGSVAVRVADATGSPVASLGSVRFRPVTAEDVAGTRSRARAALFQVAWHPAVLARREGGGRWAVLDVAGDDAPPCPEVRAALGASAVFGGLDTALRASTGAEALVVPFRYPPGGDVAARVHGATRLALELVRAWAADDRAADLPLVVVTRGAVPTETGGVSDLVAAPLWGLLRSAQTEMPGRVVLIDLDGDPASAAVLPSLLASGEPQAAVRGGRVLVPRLARLGPPPGPPARATWRPGGTVLVTGATGALGGLFARHLVRAHGVSHLLLVSRRGSAAPGAPDLAAELTGLGAAVTFAACDLADRAALGAVLAAIPDDHPLTAIVHCAGVHDDGMITALSAERLAAVLRPKVDAAWHLHDLTRGHDLSAFVLFSSVGGVLGGAGQANYAAANAFLDALAEHRAGLGLPATSLAWGLWAGVGGMDEGLGEADRARMTRSGLLPVTAETGPRMLDAALGEARAAFVATPLDLPVLRSGRATAPLLFGDLARNTGRRDVRQGVAGGRALAERLTELPEEGRYAVVSGLVRTEAALALGHGGPDAVGPDRPFTDLGFDSRISVDLRNRLASATGVRLPASVVFEHPTPAALAERLCAELLGTAAARTVDFAADVRLDEDVRPARELHHTVADPGDVLLTGATGFLGAFLLRDLMRTTHARIHCLVRGGDGADAARRLRENLAWYRIADQVDPARLSVVTGDLAAPGLGLGEAEFDALARRVDAVYHAGSAVNWLLPYAGLRAANVAGLREILRLAARHRTVPVHYVSSTGVFPDTAQGGAPFAADDPTGPPEALSNGYRQSKWAAEQVIGIARERGLPVTVFRPDFLWGDQAGGACQTRDFVWLSLKGMIQAGGVPAGLSGTLHMVPVDYASAAIVALSRRPDAAGRTFHLYDERGTGYLDLVDRLRTAGYRLPEQDAGSWRAAVLADPGNAVRPLLDTFLRILDEGMGAPPIDVTETGLALSGTGIGCPPVDGPLFTKSVDFFVRSGYLPAVPSSADPARESTAAR</sequence>
<dbReference type="InterPro" id="IPR014031">
    <property type="entry name" value="Ketoacyl_synth_C"/>
</dbReference>
<dbReference type="Pfam" id="PF02801">
    <property type="entry name" value="Ketoacyl-synt_C"/>
    <property type="match status" value="1"/>
</dbReference>
<dbReference type="PROSITE" id="PS00606">
    <property type="entry name" value="KS3_1"/>
    <property type="match status" value="1"/>
</dbReference>
<name>A0A3N1CZY4_9ACTN</name>
<dbReference type="SUPFAM" id="SSF47336">
    <property type="entry name" value="ACP-like"/>
    <property type="match status" value="1"/>
</dbReference>
<dbReference type="InterPro" id="IPR050091">
    <property type="entry name" value="PKS_NRPS_Biosynth_Enz"/>
</dbReference>
<dbReference type="InterPro" id="IPR020841">
    <property type="entry name" value="PKS_Beta-ketoAc_synthase_dom"/>
</dbReference>
<dbReference type="SUPFAM" id="SSF53901">
    <property type="entry name" value="Thiolase-like"/>
    <property type="match status" value="1"/>
</dbReference>
<feature type="domain" description="Ketosynthase family 3 (KS3)" evidence="9">
    <location>
        <begin position="31"/>
        <end position="455"/>
    </location>
</feature>
<dbReference type="Pfam" id="PF22953">
    <property type="entry name" value="SpnB_Rossmann"/>
    <property type="match status" value="1"/>
</dbReference>
<dbReference type="EMBL" id="RJKE01000001">
    <property type="protein sequence ID" value="ROO86839.1"/>
    <property type="molecule type" value="Genomic_DNA"/>
</dbReference>
<dbReference type="Pfam" id="PF07993">
    <property type="entry name" value="NAD_binding_4"/>
    <property type="match status" value="1"/>
</dbReference>
<protein>
    <submittedName>
        <fullName evidence="10">Thioester reductase-like protein</fullName>
    </submittedName>
</protein>
<keyword evidence="11" id="KW-1185">Reference proteome</keyword>
<dbReference type="SUPFAM" id="SSF52151">
    <property type="entry name" value="FabD/lysophospholipase-like"/>
    <property type="match status" value="1"/>
</dbReference>
<dbReference type="GO" id="GO:0004315">
    <property type="term" value="F:3-oxoacyl-[acyl-carrier-protein] synthase activity"/>
    <property type="evidence" value="ECO:0007669"/>
    <property type="project" value="InterPro"/>
</dbReference>
<dbReference type="SMART" id="SM01294">
    <property type="entry name" value="PKS_PP_betabranch"/>
    <property type="match status" value="1"/>
</dbReference>
<evidence type="ECO:0000256" key="3">
    <source>
        <dbReference type="ARBA" id="ARBA00022553"/>
    </source>
</evidence>
<dbReference type="InterPro" id="IPR015083">
    <property type="entry name" value="NorB/c/GfsB-D-like_docking"/>
</dbReference>
<dbReference type="PROSITE" id="PS52004">
    <property type="entry name" value="KS3_2"/>
    <property type="match status" value="1"/>
</dbReference>
<dbReference type="InterPro" id="IPR020806">
    <property type="entry name" value="PKS_PP-bd"/>
</dbReference>
<dbReference type="GO" id="GO:0033068">
    <property type="term" value="P:macrolide biosynthetic process"/>
    <property type="evidence" value="ECO:0007669"/>
    <property type="project" value="UniProtKB-ARBA"/>
</dbReference>
<dbReference type="Gene3D" id="3.30.70.3290">
    <property type="match status" value="1"/>
</dbReference>
<dbReference type="CDD" id="cd05235">
    <property type="entry name" value="SDR_e1"/>
    <property type="match status" value="1"/>
</dbReference>
<dbReference type="InterPro" id="IPR020807">
    <property type="entry name" value="PKS_DH"/>
</dbReference>
<dbReference type="Gene3D" id="3.10.129.110">
    <property type="entry name" value="Polyketide synthase dehydratase"/>
    <property type="match status" value="1"/>
</dbReference>
<evidence type="ECO:0000256" key="6">
    <source>
        <dbReference type="ARBA" id="ARBA00023268"/>
    </source>
</evidence>
<dbReference type="InterPro" id="IPR009081">
    <property type="entry name" value="PP-bd_ACP"/>
</dbReference>
<keyword evidence="2" id="KW-0596">Phosphopantetheine</keyword>
<dbReference type="RefSeq" id="WP_123666200.1">
    <property type="nucleotide sequence ID" value="NZ_RJKE01000001.1"/>
</dbReference>
<dbReference type="Pfam" id="PF16197">
    <property type="entry name" value="KAsynt_C_assoc"/>
    <property type="match status" value="1"/>
</dbReference>
<evidence type="ECO:0000256" key="4">
    <source>
        <dbReference type="ARBA" id="ARBA00022679"/>
    </source>
</evidence>
<dbReference type="Pfam" id="PF08659">
    <property type="entry name" value="KR"/>
    <property type="match status" value="1"/>
</dbReference>
<dbReference type="InterPro" id="IPR013968">
    <property type="entry name" value="PKS_KR"/>
</dbReference>
<evidence type="ECO:0000313" key="10">
    <source>
        <dbReference type="EMBL" id="ROO86839.1"/>
    </source>
</evidence>
<dbReference type="Gene3D" id="1.10.1200.10">
    <property type="entry name" value="ACP-like"/>
    <property type="match status" value="1"/>
</dbReference>
<keyword evidence="6" id="KW-0511">Multifunctional enzyme</keyword>
<dbReference type="Pfam" id="PF00550">
    <property type="entry name" value="PP-binding"/>
    <property type="match status" value="1"/>
</dbReference>
<dbReference type="CDD" id="cd08956">
    <property type="entry name" value="KR_3_FAS_SDR_x"/>
    <property type="match status" value="1"/>
</dbReference>
<evidence type="ECO:0000259" key="9">
    <source>
        <dbReference type="PROSITE" id="PS52004"/>
    </source>
</evidence>
<keyword evidence="3" id="KW-0597">Phosphoprotein</keyword>
<dbReference type="Proteomes" id="UP000272400">
    <property type="component" value="Unassembled WGS sequence"/>
</dbReference>
<dbReference type="SMART" id="SM00825">
    <property type="entry name" value="PKS_KS"/>
    <property type="match status" value="1"/>
</dbReference>
<dbReference type="InterPro" id="IPR016035">
    <property type="entry name" value="Acyl_Trfase/lysoPLipase"/>
</dbReference>
<dbReference type="PANTHER" id="PTHR43775">
    <property type="entry name" value="FATTY ACID SYNTHASE"/>
    <property type="match status" value="1"/>
</dbReference>
<dbReference type="InterPro" id="IPR049552">
    <property type="entry name" value="PKS_DH_N"/>
</dbReference>
<dbReference type="Gene3D" id="3.40.366.10">
    <property type="entry name" value="Malonyl-Coenzyme A Acyl Carrier Protein, domain 2"/>
    <property type="match status" value="1"/>
</dbReference>
<evidence type="ECO:0000256" key="7">
    <source>
        <dbReference type="ARBA" id="ARBA00023315"/>
    </source>
</evidence>
<dbReference type="Gene3D" id="3.40.47.10">
    <property type="match status" value="1"/>
</dbReference>
<dbReference type="SUPFAM" id="SSF55048">
    <property type="entry name" value="Probable ACP-binding domain of malonyl-CoA ACP transacylase"/>
    <property type="match status" value="1"/>
</dbReference>
<comment type="caution">
    <text evidence="10">The sequence shown here is derived from an EMBL/GenBank/DDBJ whole genome shotgun (WGS) entry which is preliminary data.</text>
</comment>
<dbReference type="SMART" id="SM00826">
    <property type="entry name" value="PKS_DH"/>
    <property type="match status" value="1"/>
</dbReference>
<dbReference type="InterPro" id="IPR001227">
    <property type="entry name" value="Ac_transferase_dom_sf"/>
</dbReference>
<dbReference type="Pfam" id="PF00109">
    <property type="entry name" value="ketoacyl-synt"/>
    <property type="match status" value="1"/>
</dbReference>
<gene>
    <name evidence="10" type="ORF">EDD29_4421</name>
</gene>
<keyword evidence="4" id="KW-0808">Transferase</keyword>
<dbReference type="SMART" id="SM00827">
    <property type="entry name" value="PKS_AT"/>
    <property type="match status" value="1"/>
</dbReference>
<dbReference type="FunFam" id="3.40.47.10:FF:000019">
    <property type="entry name" value="Polyketide synthase type I"/>
    <property type="match status" value="1"/>
</dbReference>
<dbReference type="InterPro" id="IPR014030">
    <property type="entry name" value="Ketoacyl_synth_N"/>
</dbReference>
<evidence type="ECO:0000313" key="11">
    <source>
        <dbReference type="Proteomes" id="UP000272400"/>
    </source>
</evidence>
<dbReference type="Pfam" id="PF00698">
    <property type="entry name" value="Acyl_transf_1"/>
    <property type="match status" value="1"/>
</dbReference>
<dbReference type="PROSITE" id="PS50075">
    <property type="entry name" value="CARRIER"/>
    <property type="match status" value="1"/>
</dbReference>
<dbReference type="InterPro" id="IPR036291">
    <property type="entry name" value="NAD(P)-bd_dom_sf"/>
</dbReference>
<evidence type="ECO:0000256" key="2">
    <source>
        <dbReference type="ARBA" id="ARBA00022450"/>
    </source>
</evidence>
<dbReference type="GO" id="GO:0006633">
    <property type="term" value="P:fatty acid biosynthetic process"/>
    <property type="evidence" value="ECO:0007669"/>
    <property type="project" value="InterPro"/>
</dbReference>
<comment type="cofactor">
    <cofactor evidence="1">
        <name>pantetheine 4'-phosphate</name>
        <dbReference type="ChEBI" id="CHEBI:47942"/>
    </cofactor>
</comment>
<dbReference type="CDD" id="cd00833">
    <property type="entry name" value="PKS"/>
    <property type="match status" value="1"/>
</dbReference>
<dbReference type="SMART" id="SM00822">
    <property type="entry name" value="PKS_KR"/>
    <property type="match status" value="1"/>
</dbReference>
<dbReference type="Pfam" id="PF21089">
    <property type="entry name" value="PKS_DH_N"/>
    <property type="match status" value="1"/>
</dbReference>
<evidence type="ECO:0000259" key="8">
    <source>
        <dbReference type="PROSITE" id="PS50075"/>
    </source>
</evidence>
<feature type="domain" description="Carrier" evidence="8">
    <location>
        <begin position="1638"/>
        <end position="1713"/>
    </location>
</feature>
<dbReference type="FunFam" id="1.10.1200.10:FF:000007">
    <property type="entry name" value="Probable polyketide synthase pks17"/>
    <property type="match status" value="1"/>
</dbReference>
<dbReference type="InterPro" id="IPR016036">
    <property type="entry name" value="Malonyl_transacylase_ACP-bd"/>
</dbReference>
<keyword evidence="5" id="KW-0045">Antibiotic biosynthesis</keyword>
<dbReference type="Gene3D" id="3.40.50.720">
    <property type="entry name" value="NAD(P)-binding Rossmann-like Domain"/>
    <property type="match status" value="2"/>
</dbReference>
<dbReference type="InterPro" id="IPR057326">
    <property type="entry name" value="KR_dom"/>
</dbReference>
<evidence type="ECO:0000256" key="5">
    <source>
        <dbReference type="ARBA" id="ARBA00023194"/>
    </source>
</evidence>